<dbReference type="SUPFAM" id="SSF51182">
    <property type="entry name" value="RmlC-like cupins"/>
    <property type="match status" value="1"/>
</dbReference>
<comment type="catalytic activity">
    <reaction evidence="3">
        <text>a purine D-ribonucleoside + phosphate = a purine nucleobase + alpha-D-ribose 1-phosphate</text>
        <dbReference type="Rhea" id="RHEA:19805"/>
        <dbReference type="ChEBI" id="CHEBI:26386"/>
        <dbReference type="ChEBI" id="CHEBI:43474"/>
        <dbReference type="ChEBI" id="CHEBI:57720"/>
        <dbReference type="ChEBI" id="CHEBI:142355"/>
        <dbReference type="EC" id="2.4.2.1"/>
    </reaction>
</comment>
<dbReference type="EC" id="2.4.2.1" evidence="3"/>
<comment type="catalytic activity">
    <reaction evidence="3">
        <text>guanosine + phosphate = alpha-D-ribose 1-phosphate + guanine</text>
        <dbReference type="Rhea" id="RHEA:13233"/>
        <dbReference type="ChEBI" id="CHEBI:16235"/>
        <dbReference type="ChEBI" id="CHEBI:16750"/>
        <dbReference type="ChEBI" id="CHEBI:43474"/>
        <dbReference type="ChEBI" id="CHEBI:57720"/>
        <dbReference type="EC" id="2.4.2.1"/>
    </reaction>
</comment>
<evidence type="ECO:0000256" key="3">
    <source>
        <dbReference type="HAMAP-Rule" id="MF_01537"/>
    </source>
</evidence>
<dbReference type="GO" id="GO:0009032">
    <property type="term" value="F:thymidine phosphorylase activity"/>
    <property type="evidence" value="ECO:0007669"/>
    <property type="project" value="RHEA"/>
</dbReference>
<comment type="catalytic activity">
    <reaction evidence="3">
        <text>cytidine + phosphate = cytosine + alpha-D-ribose 1-phosphate</text>
        <dbReference type="Rhea" id="RHEA:52540"/>
        <dbReference type="ChEBI" id="CHEBI:16040"/>
        <dbReference type="ChEBI" id="CHEBI:17562"/>
        <dbReference type="ChEBI" id="CHEBI:43474"/>
        <dbReference type="ChEBI" id="CHEBI:57720"/>
        <dbReference type="EC" id="2.4.2.2"/>
    </reaction>
</comment>
<dbReference type="GO" id="GO:0004731">
    <property type="term" value="F:purine-nucleoside phosphorylase activity"/>
    <property type="evidence" value="ECO:0007669"/>
    <property type="project" value="UniProtKB-UniRule"/>
</dbReference>
<comment type="catalytic activity">
    <reaction evidence="3">
        <text>thymidine + phosphate = 2-deoxy-alpha-D-ribose 1-phosphate + thymine</text>
        <dbReference type="Rhea" id="RHEA:16037"/>
        <dbReference type="ChEBI" id="CHEBI:17748"/>
        <dbReference type="ChEBI" id="CHEBI:17821"/>
        <dbReference type="ChEBI" id="CHEBI:43474"/>
        <dbReference type="ChEBI" id="CHEBI:57259"/>
        <dbReference type="EC" id="2.4.2.2"/>
    </reaction>
</comment>
<dbReference type="HAMAP" id="MF_01537">
    <property type="entry name" value="Nucleos_phosphorylase_PpnP"/>
    <property type="match status" value="1"/>
</dbReference>
<dbReference type="Gene3D" id="2.60.120.10">
    <property type="entry name" value="Jelly Rolls"/>
    <property type="match status" value="1"/>
</dbReference>
<dbReference type="GO" id="GO:0004850">
    <property type="term" value="F:uridine phosphorylase activity"/>
    <property type="evidence" value="ECO:0007669"/>
    <property type="project" value="RHEA"/>
</dbReference>
<evidence type="ECO:0000313" key="5">
    <source>
        <dbReference type="Proteomes" id="UP000239907"/>
    </source>
</evidence>
<dbReference type="Proteomes" id="UP000239907">
    <property type="component" value="Unassembled WGS sequence"/>
</dbReference>
<comment type="function">
    <text evidence="3">Catalyzes the phosphorolysis of diverse nucleosides, yielding D-ribose 1-phosphate and the respective free bases. Can use uridine, adenosine, guanosine, cytidine, thymidine, inosine and xanthosine as substrates. Also catalyzes the reverse reactions.</text>
</comment>
<comment type="catalytic activity">
    <reaction evidence="3">
        <text>inosine + phosphate = alpha-D-ribose 1-phosphate + hypoxanthine</text>
        <dbReference type="Rhea" id="RHEA:27646"/>
        <dbReference type="ChEBI" id="CHEBI:17368"/>
        <dbReference type="ChEBI" id="CHEBI:17596"/>
        <dbReference type="ChEBI" id="CHEBI:43474"/>
        <dbReference type="ChEBI" id="CHEBI:57720"/>
        <dbReference type="EC" id="2.4.2.1"/>
    </reaction>
</comment>
<dbReference type="CDD" id="cd20296">
    <property type="entry name" value="cupin_PpnP-like"/>
    <property type="match status" value="1"/>
</dbReference>
<dbReference type="GO" id="GO:0047975">
    <property type="term" value="F:guanosine phosphorylase activity"/>
    <property type="evidence" value="ECO:0007669"/>
    <property type="project" value="RHEA"/>
</dbReference>
<dbReference type="EMBL" id="MQWA01000001">
    <property type="protein sequence ID" value="PQJ28843.1"/>
    <property type="molecule type" value="Genomic_DNA"/>
</dbReference>
<keyword evidence="2 3" id="KW-0808">Transferase</keyword>
<comment type="catalytic activity">
    <reaction evidence="3">
        <text>uridine + phosphate = alpha-D-ribose 1-phosphate + uracil</text>
        <dbReference type="Rhea" id="RHEA:24388"/>
        <dbReference type="ChEBI" id="CHEBI:16704"/>
        <dbReference type="ChEBI" id="CHEBI:17568"/>
        <dbReference type="ChEBI" id="CHEBI:43474"/>
        <dbReference type="ChEBI" id="CHEBI:57720"/>
        <dbReference type="EC" id="2.4.2.2"/>
    </reaction>
</comment>
<gene>
    <name evidence="3" type="primary">ppnP</name>
    <name evidence="4" type="ORF">BSZ32_10305</name>
</gene>
<keyword evidence="5" id="KW-1185">Reference proteome</keyword>
<dbReference type="Pfam" id="PF06865">
    <property type="entry name" value="Ppnp"/>
    <property type="match status" value="1"/>
</dbReference>
<dbReference type="RefSeq" id="WP_105043332.1">
    <property type="nucleotide sequence ID" value="NZ_MQWA01000001.1"/>
</dbReference>
<accession>A0A2S7U3W4</accession>
<keyword evidence="1 3" id="KW-0328">Glycosyltransferase</keyword>
<name>A0A2S7U3W4_9BACT</name>
<dbReference type="OrthoDB" id="9793848at2"/>
<comment type="caution">
    <text evidence="4">The sequence shown here is derived from an EMBL/GenBank/DDBJ whole genome shotgun (WGS) entry which is preliminary data.</text>
</comment>
<proteinExistence type="inferred from homology"/>
<comment type="catalytic activity">
    <reaction evidence="3">
        <text>adenosine + phosphate = alpha-D-ribose 1-phosphate + adenine</text>
        <dbReference type="Rhea" id="RHEA:27642"/>
        <dbReference type="ChEBI" id="CHEBI:16335"/>
        <dbReference type="ChEBI" id="CHEBI:16708"/>
        <dbReference type="ChEBI" id="CHEBI:43474"/>
        <dbReference type="ChEBI" id="CHEBI:57720"/>
        <dbReference type="EC" id="2.4.2.1"/>
    </reaction>
</comment>
<dbReference type="GO" id="GO:0005829">
    <property type="term" value="C:cytosol"/>
    <property type="evidence" value="ECO:0007669"/>
    <property type="project" value="TreeGrafter"/>
</dbReference>
<reference evidence="4 5" key="1">
    <citation type="submission" date="2016-12" db="EMBL/GenBank/DDBJ databases">
        <title>Study of bacterial adaptation to deep sea.</title>
        <authorList>
            <person name="Song J."/>
            <person name="Yoshizawa S."/>
            <person name="Kogure K."/>
        </authorList>
    </citation>
    <scope>NUCLEOTIDE SEQUENCE [LARGE SCALE GENOMIC DNA]</scope>
    <source>
        <strain evidence="4 5">SAORIC-165</strain>
    </source>
</reference>
<dbReference type="PANTHER" id="PTHR36540:SF1">
    <property type="entry name" value="PYRIMIDINE_PURINE NUCLEOSIDE PHOSPHORYLASE"/>
    <property type="match status" value="1"/>
</dbReference>
<dbReference type="PANTHER" id="PTHR36540">
    <property type="entry name" value="PYRIMIDINE/PURINE NUCLEOSIDE PHOSPHORYLASE"/>
    <property type="match status" value="1"/>
</dbReference>
<evidence type="ECO:0000256" key="2">
    <source>
        <dbReference type="ARBA" id="ARBA00022679"/>
    </source>
</evidence>
<organism evidence="4 5">
    <name type="scientific">Rubritalea profundi</name>
    <dbReference type="NCBI Taxonomy" id="1658618"/>
    <lineage>
        <taxon>Bacteria</taxon>
        <taxon>Pseudomonadati</taxon>
        <taxon>Verrucomicrobiota</taxon>
        <taxon>Verrucomicrobiia</taxon>
        <taxon>Verrucomicrobiales</taxon>
        <taxon>Rubritaleaceae</taxon>
        <taxon>Rubritalea</taxon>
    </lineage>
</organism>
<comment type="similarity">
    <text evidence="3">Belongs to the nucleoside phosphorylase PpnP family.</text>
</comment>
<comment type="catalytic activity">
    <reaction evidence="3">
        <text>xanthosine + phosphate = alpha-D-ribose 1-phosphate + xanthine</text>
        <dbReference type="Rhea" id="RHEA:27638"/>
        <dbReference type="ChEBI" id="CHEBI:17712"/>
        <dbReference type="ChEBI" id="CHEBI:18107"/>
        <dbReference type="ChEBI" id="CHEBI:43474"/>
        <dbReference type="ChEBI" id="CHEBI:57720"/>
        <dbReference type="EC" id="2.4.2.1"/>
    </reaction>
</comment>
<dbReference type="InterPro" id="IPR009664">
    <property type="entry name" value="Ppnp"/>
</dbReference>
<protein>
    <recommendedName>
        <fullName evidence="3">Pyrimidine/purine nucleoside phosphorylase</fullName>
        <ecNumber evidence="3">2.4.2.1</ecNumber>
        <ecNumber evidence="3">2.4.2.2</ecNumber>
    </recommendedName>
    <alternativeName>
        <fullName evidence="3">Adenosine phosphorylase</fullName>
    </alternativeName>
    <alternativeName>
        <fullName evidence="3">Cytidine phosphorylase</fullName>
    </alternativeName>
    <alternativeName>
        <fullName evidence="3">Guanosine phosphorylase</fullName>
    </alternativeName>
    <alternativeName>
        <fullName evidence="3">Inosine phosphorylase</fullName>
    </alternativeName>
    <alternativeName>
        <fullName evidence="3">Thymidine phosphorylase</fullName>
    </alternativeName>
    <alternativeName>
        <fullName evidence="3">Uridine phosphorylase</fullName>
    </alternativeName>
    <alternativeName>
        <fullName evidence="3">Xanthosine phosphorylase</fullName>
    </alternativeName>
</protein>
<dbReference type="InterPro" id="IPR011051">
    <property type="entry name" value="RmlC_Cupin_sf"/>
</dbReference>
<sequence length="105" mass="11177">MDFKNVTAHAKANVYFDGKVVSHGITLEDGTTKSFGVIFPGSYHFGTEAAERMDVIDGDCKVTLDGSEDATAYSAGQHFNVAANAGFTIEVAEGQAQYICSYIQG</sequence>
<dbReference type="AlphaFoldDB" id="A0A2S7U3W4"/>
<dbReference type="EC" id="2.4.2.2" evidence="3"/>
<evidence type="ECO:0000313" key="4">
    <source>
        <dbReference type="EMBL" id="PQJ28843.1"/>
    </source>
</evidence>
<evidence type="ECO:0000256" key="1">
    <source>
        <dbReference type="ARBA" id="ARBA00022676"/>
    </source>
</evidence>
<dbReference type="InterPro" id="IPR014710">
    <property type="entry name" value="RmlC-like_jellyroll"/>
</dbReference>